<dbReference type="AlphaFoldDB" id="A0AAU7VJB0"/>
<dbReference type="InterPro" id="IPR025662">
    <property type="entry name" value="Sigma_54_int_dom_ATP-bd_1"/>
</dbReference>
<dbReference type="Pfam" id="PF00989">
    <property type="entry name" value="PAS"/>
    <property type="match status" value="1"/>
</dbReference>
<dbReference type="InterPro" id="IPR027417">
    <property type="entry name" value="P-loop_NTPase"/>
</dbReference>
<organism evidence="8">
    <name type="scientific">Proteinivorax tanatarense</name>
    <dbReference type="NCBI Taxonomy" id="1260629"/>
    <lineage>
        <taxon>Bacteria</taxon>
        <taxon>Bacillati</taxon>
        <taxon>Bacillota</taxon>
        <taxon>Clostridia</taxon>
        <taxon>Eubacteriales</taxon>
        <taxon>Proteinivoracaceae</taxon>
        <taxon>Proteinivorax</taxon>
    </lineage>
</organism>
<dbReference type="SUPFAM" id="SSF46689">
    <property type="entry name" value="Homeodomain-like"/>
    <property type="match status" value="1"/>
</dbReference>
<dbReference type="PROSITE" id="PS50045">
    <property type="entry name" value="SIGMA54_INTERACT_4"/>
    <property type="match status" value="1"/>
</dbReference>
<dbReference type="InterPro" id="IPR035965">
    <property type="entry name" value="PAS-like_dom_sf"/>
</dbReference>
<evidence type="ECO:0000256" key="3">
    <source>
        <dbReference type="ARBA" id="ARBA00023015"/>
    </source>
</evidence>
<dbReference type="InterPro" id="IPR009057">
    <property type="entry name" value="Homeodomain-like_sf"/>
</dbReference>
<protein>
    <submittedName>
        <fullName evidence="8">Sigma 54-interacting transcriptional regulator</fullName>
    </submittedName>
</protein>
<evidence type="ECO:0000256" key="5">
    <source>
        <dbReference type="ARBA" id="ARBA00023163"/>
    </source>
</evidence>
<dbReference type="InterPro" id="IPR000014">
    <property type="entry name" value="PAS"/>
</dbReference>
<dbReference type="InterPro" id="IPR025944">
    <property type="entry name" value="Sigma_54_int_dom_CS"/>
</dbReference>
<dbReference type="CDD" id="cd00009">
    <property type="entry name" value="AAA"/>
    <property type="match status" value="1"/>
</dbReference>
<dbReference type="SMART" id="SM00382">
    <property type="entry name" value="AAA"/>
    <property type="match status" value="1"/>
</dbReference>
<dbReference type="CDD" id="cd00130">
    <property type="entry name" value="PAS"/>
    <property type="match status" value="1"/>
</dbReference>
<dbReference type="Gene3D" id="1.10.8.60">
    <property type="match status" value="1"/>
</dbReference>
<dbReference type="Pfam" id="PF01590">
    <property type="entry name" value="GAF"/>
    <property type="match status" value="1"/>
</dbReference>
<dbReference type="SMART" id="SM00091">
    <property type="entry name" value="PAS"/>
    <property type="match status" value="1"/>
</dbReference>
<dbReference type="InterPro" id="IPR058031">
    <property type="entry name" value="AAA_lid_NorR"/>
</dbReference>
<evidence type="ECO:0000256" key="1">
    <source>
        <dbReference type="ARBA" id="ARBA00022741"/>
    </source>
</evidence>
<keyword evidence="4" id="KW-0238">DNA-binding</keyword>
<dbReference type="PANTHER" id="PTHR32071:SF57">
    <property type="entry name" value="C4-DICARBOXYLATE TRANSPORT TRANSCRIPTIONAL REGULATORY PROTEIN DCTD"/>
    <property type="match status" value="1"/>
</dbReference>
<evidence type="ECO:0000256" key="4">
    <source>
        <dbReference type="ARBA" id="ARBA00023125"/>
    </source>
</evidence>
<name>A0AAU7VJB0_9FIRM</name>
<evidence type="ECO:0000259" key="6">
    <source>
        <dbReference type="PROSITE" id="PS50045"/>
    </source>
</evidence>
<reference evidence="8" key="1">
    <citation type="journal article" date="2013" name="Extremophiles">
        <title>Proteinivorax tanatarense gen. nov., sp. nov., an anaerobic, haloalkaliphilic, proteolytic bacterium isolated from a decaying algal bloom, and proposal of Proteinivoraceae fam. nov.</title>
        <authorList>
            <person name="Kevbrin V."/>
            <person name="Boltyanskaya Y."/>
            <person name="Zhilina T."/>
            <person name="Kolganova T."/>
            <person name="Lavrentjeva E."/>
            <person name="Kuznetsov B."/>
        </authorList>
    </citation>
    <scope>NUCLEOTIDE SEQUENCE</scope>
    <source>
        <strain evidence="8">Z-910T</strain>
    </source>
</reference>
<dbReference type="NCBIfam" id="TIGR00229">
    <property type="entry name" value="sensory_box"/>
    <property type="match status" value="1"/>
</dbReference>
<feature type="domain" description="Sigma-54 factor interaction" evidence="6">
    <location>
        <begin position="322"/>
        <end position="552"/>
    </location>
</feature>
<dbReference type="Gene3D" id="3.30.450.40">
    <property type="match status" value="1"/>
</dbReference>
<dbReference type="InterPro" id="IPR002197">
    <property type="entry name" value="HTH_Fis"/>
</dbReference>
<dbReference type="EMBL" id="CP158367">
    <property type="protein sequence ID" value="XBX74138.1"/>
    <property type="molecule type" value="Genomic_DNA"/>
</dbReference>
<dbReference type="Pfam" id="PF00158">
    <property type="entry name" value="Sigma54_activat"/>
    <property type="match status" value="1"/>
</dbReference>
<dbReference type="InterPro" id="IPR003593">
    <property type="entry name" value="AAA+_ATPase"/>
</dbReference>
<feature type="domain" description="PAS" evidence="7">
    <location>
        <begin position="193"/>
        <end position="235"/>
    </location>
</feature>
<dbReference type="InterPro" id="IPR013767">
    <property type="entry name" value="PAS_fold"/>
</dbReference>
<keyword evidence="5" id="KW-0804">Transcription</keyword>
<dbReference type="PROSITE" id="PS00676">
    <property type="entry name" value="SIGMA54_INTERACT_2"/>
    <property type="match status" value="1"/>
</dbReference>
<dbReference type="Gene3D" id="3.40.50.300">
    <property type="entry name" value="P-loop containing nucleotide triphosphate hydrolases"/>
    <property type="match status" value="1"/>
</dbReference>
<dbReference type="FunFam" id="3.40.50.300:FF:000006">
    <property type="entry name" value="DNA-binding transcriptional regulator NtrC"/>
    <property type="match status" value="1"/>
</dbReference>
<dbReference type="PRINTS" id="PR01590">
    <property type="entry name" value="HTHFIS"/>
</dbReference>
<accession>A0AAU7VJB0</accession>
<dbReference type="GO" id="GO:0043565">
    <property type="term" value="F:sequence-specific DNA binding"/>
    <property type="evidence" value="ECO:0007669"/>
    <property type="project" value="InterPro"/>
</dbReference>
<reference evidence="8" key="2">
    <citation type="submission" date="2024-06" db="EMBL/GenBank/DDBJ databases">
        <authorList>
            <person name="Petrova K.O."/>
            <person name="Toshchakov S.V."/>
            <person name="Boltjanskaja Y.V."/>
            <person name="Kevbrin V."/>
        </authorList>
    </citation>
    <scope>NUCLEOTIDE SEQUENCE</scope>
    <source>
        <strain evidence="8">Z-910T</strain>
    </source>
</reference>
<sequence>MINKRYIKESHQRCIDLGLSKKIKYSKKILGNEKLQDKMENKREFITLSKPFISKLYDFVKGSNFFTILTDEKGCILDVIGDDKILSEAFSLKMIPGAYMDEKNIGTNAMSLALTEKTPVQVSGADHFITAYHRWTCSAAPIRDTKGEIIGVLNLTGYSDSVHPHSLGMVVAAVNAIEKMLEAKSSNAELENVKIFLDTMLDSIPSGIITADLEGNIKTLNKYATELFGYDYLEMKNMNISDVFSEWSNAVKAIKKKESFLDEDVFVKANRNILQLNLSVHPILDHKRKLKDVVYVFKEVKKVRKLANKIMGRQAIYTFDKIIGTNKDFVESVQFAKKISDSRSTILIMGESGTGKEVFAQSIHNHSRRRKESFVAINCGAIPKNLIESELFGYAEGAFTGAKRSGHPGKFEIADGGTIFLDEIGEMPLDMQTRLLRVIEEGTVSRVGSTNEVVVDVRIIAATNKKLSDEVKKGNFRKDLFYRLNVLPLKLMPLRERKEDIPLLIDYFMDRISKRINKKQVEISANHMEKLLNYNWPGNIRELENLIELMLNTEKVPNFLDLIDTKSGSDLDYTVLDDDLTLEQVEKEHIIKVLKSSNGNITNSAKTLGIGRNTLYRKIKKHKINCSKFEQCSSLGRG</sequence>
<gene>
    <name evidence="8" type="ORF">PRVXT_002164</name>
</gene>
<dbReference type="RefSeq" id="WP_350342896.1">
    <property type="nucleotide sequence ID" value="NZ_CP158367.1"/>
</dbReference>
<dbReference type="InterPro" id="IPR025943">
    <property type="entry name" value="Sigma_54_int_dom_ATP-bd_2"/>
</dbReference>
<proteinExistence type="predicted"/>
<keyword evidence="3" id="KW-0805">Transcription regulation</keyword>
<dbReference type="InterPro" id="IPR002078">
    <property type="entry name" value="Sigma_54_int"/>
</dbReference>
<dbReference type="Pfam" id="PF02954">
    <property type="entry name" value="HTH_8"/>
    <property type="match status" value="1"/>
</dbReference>
<evidence type="ECO:0000256" key="2">
    <source>
        <dbReference type="ARBA" id="ARBA00022840"/>
    </source>
</evidence>
<dbReference type="Gene3D" id="1.10.10.60">
    <property type="entry name" value="Homeodomain-like"/>
    <property type="match status" value="1"/>
</dbReference>
<dbReference type="SUPFAM" id="SSF55785">
    <property type="entry name" value="PYP-like sensor domain (PAS domain)"/>
    <property type="match status" value="1"/>
</dbReference>
<dbReference type="GO" id="GO:0005524">
    <property type="term" value="F:ATP binding"/>
    <property type="evidence" value="ECO:0007669"/>
    <property type="project" value="UniProtKB-KW"/>
</dbReference>
<evidence type="ECO:0000313" key="8">
    <source>
        <dbReference type="EMBL" id="XBX74138.1"/>
    </source>
</evidence>
<dbReference type="PROSITE" id="PS00688">
    <property type="entry name" value="SIGMA54_INTERACT_3"/>
    <property type="match status" value="1"/>
</dbReference>
<dbReference type="Pfam" id="PF25601">
    <property type="entry name" value="AAA_lid_14"/>
    <property type="match status" value="1"/>
</dbReference>
<dbReference type="Gene3D" id="3.30.450.20">
    <property type="entry name" value="PAS domain"/>
    <property type="match status" value="1"/>
</dbReference>
<dbReference type="GO" id="GO:0006355">
    <property type="term" value="P:regulation of DNA-templated transcription"/>
    <property type="evidence" value="ECO:0007669"/>
    <property type="project" value="InterPro"/>
</dbReference>
<dbReference type="PANTHER" id="PTHR32071">
    <property type="entry name" value="TRANSCRIPTIONAL REGULATORY PROTEIN"/>
    <property type="match status" value="1"/>
</dbReference>
<keyword evidence="1" id="KW-0547">Nucleotide-binding</keyword>
<dbReference type="SUPFAM" id="SSF52540">
    <property type="entry name" value="P-loop containing nucleoside triphosphate hydrolases"/>
    <property type="match status" value="1"/>
</dbReference>
<dbReference type="PROSITE" id="PS50112">
    <property type="entry name" value="PAS"/>
    <property type="match status" value="1"/>
</dbReference>
<dbReference type="InterPro" id="IPR003018">
    <property type="entry name" value="GAF"/>
</dbReference>
<keyword evidence="2" id="KW-0067">ATP-binding</keyword>
<dbReference type="SUPFAM" id="SSF55781">
    <property type="entry name" value="GAF domain-like"/>
    <property type="match status" value="1"/>
</dbReference>
<evidence type="ECO:0000259" key="7">
    <source>
        <dbReference type="PROSITE" id="PS50112"/>
    </source>
</evidence>
<dbReference type="InterPro" id="IPR029016">
    <property type="entry name" value="GAF-like_dom_sf"/>
</dbReference>
<dbReference type="PROSITE" id="PS00675">
    <property type="entry name" value="SIGMA54_INTERACT_1"/>
    <property type="match status" value="1"/>
</dbReference>